<proteinExistence type="predicted"/>
<reference evidence="1" key="1">
    <citation type="journal article" date="2014" name="Int. J. Syst. Evol. Microbiol.">
        <title>Complete genome sequence of Corynebacterium casei LMG S-19264T (=DSM 44701T), isolated from a smear-ripened cheese.</title>
        <authorList>
            <consortium name="US DOE Joint Genome Institute (JGI-PGF)"/>
            <person name="Walter F."/>
            <person name="Albersmeier A."/>
            <person name="Kalinowski J."/>
            <person name="Ruckert C."/>
        </authorList>
    </citation>
    <scope>NUCLEOTIDE SEQUENCE</scope>
    <source>
        <strain evidence="1">CGMCC 1.15493</strain>
    </source>
</reference>
<reference evidence="1" key="2">
    <citation type="submission" date="2020-09" db="EMBL/GenBank/DDBJ databases">
        <authorList>
            <person name="Sun Q."/>
            <person name="Zhou Y."/>
        </authorList>
    </citation>
    <scope>NUCLEOTIDE SEQUENCE</scope>
    <source>
        <strain evidence="1">CGMCC 1.15493</strain>
    </source>
</reference>
<keyword evidence="2" id="KW-1185">Reference proteome</keyword>
<dbReference type="Proteomes" id="UP000613160">
    <property type="component" value="Unassembled WGS sequence"/>
</dbReference>
<dbReference type="AlphaFoldDB" id="A0A916XZ07"/>
<comment type="caution">
    <text evidence="1">The sequence shown here is derived from an EMBL/GenBank/DDBJ whole genome shotgun (WGS) entry which is preliminary data.</text>
</comment>
<sequence length="79" mass="8682">MDDQEVDDAGTQRAVVVEKVCRHLATPGFDLVVQIQKEAEIPCQLSPEGRAAIAPDRAERMKTTRGFGCGVCAARLIWR</sequence>
<accession>A0A916XZ07</accession>
<organism evidence="1 2">
    <name type="scientific">Aureimonas glaciei</name>
    <dbReference type="NCBI Taxonomy" id="1776957"/>
    <lineage>
        <taxon>Bacteria</taxon>
        <taxon>Pseudomonadati</taxon>
        <taxon>Pseudomonadota</taxon>
        <taxon>Alphaproteobacteria</taxon>
        <taxon>Hyphomicrobiales</taxon>
        <taxon>Aurantimonadaceae</taxon>
        <taxon>Aureimonas</taxon>
    </lineage>
</organism>
<name>A0A916XZ07_9HYPH</name>
<protein>
    <submittedName>
        <fullName evidence="1">Uncharacterized protein</fullName>
    </submittedName>
</protein>
<dbReference type="EMBL" id="BMJJ01000006">
    <property type="protein sequence ID" value="GGD22230.1"/>
    <property type="molecule type" value="Genomic_DNA"/>
</dbReference>
<gene>
    <name evidence="1" type="ORF">GCM10011335_26380</name>
</gene>
<evidence type="ECO:0000313" key="1">
    <source>
        <dbReference type="EMBL" id="GGD22230.1"/>
    </source>
</evidence>
<evidence type="ECO:0000313" key="2">
    <source>
        <dbReference type="Proteomes" id="UP000613160"/>
    </source>
</evidence>